<dbReference type="GO" id="GO:0032259">
    <property type="term" value="P:methylation"/>
    <property type="evidence" value="ECO:0007669"/>
    <property type="project" value="UniProtKB-KW"/>
</dbReference>
<dbReference type="GO" id="GO:0008173">
    <property type="term" value="F:RNA methyltransferase activity"/>
    <property type="evidence" value="ECO:0007669"/>
    <property type="project" value="InterPro"/>
</dbReference>
<dbReference type="RefSeq" id="WP_026427702.1">
    <property type="nucleotide sequence ID" value="NZ_CBCRWE010000023.1"/>
</dbReference>
<dbReference type="Proteomes" id="UP000276899">
    <property type="component" value="Chromosome"/>
</dbReference>
<dbReference type="STRING" id="1278298.GCA_000428685_00696"/>
<dbReference type="KEGG" id="asla:NCTC11923_01686"/>
<dbReference type="GO" id="GO:0006396">
    <property type="term" value="P:RNA processing"/>
    <property type="evidence" value="ECO:0007669"/>
    <property type="project" value="InterPro"/>
</dbReference>
<dbReference type="EMBL" id="LR134363">
    <property type="protein sequence ID" value="VEG75034.1"/>
    <property type="molecule type" value="Genomic_DNA"/>
</dbReference>
<dbReference type="Pfam" id="PF00588">
    <property type="entry name" value="SpoU_methylase"/>
    <property type="match status" value="1"/>
</dbReference>
<protein>
    <submittedName>
        <fullName evidence="4">TrmH family tRNA/rRNA methyltransferase</fullName>
        <ecNumber evidence="4">2.1.1.-</ecNumber>
    </submittedName>
</protein>
<evidence type="ECO:0000256" key="1">
    <source>
        <dbReference type="ARBA" id="ARBA00022603"/>
    </source>
</evidence>
<feature type="domain" description="tRNA/rRNA methyltransferase SpoU type" evidence="3">
    <location>
        <begin position="135"/>
        <end position="280"/>
    </location>
</feature>
<keyword evidence="1 4" id="KW-0489">Methyltransferase</keyword>
<proteinExistence type="predicted"/>
<dbReference type="PANTHER" id="PTHR43191">
    <property type="entry name" value="RRNA METHYLTRANSFERASE 3"/>
    <property type="match status" value="1"/>
</dbReference>
<dbReference type="InterPro" id="IPR029026">
    <property type="entry name" value="tRNA_m1G_MTases_N"/>
</dbReference>
<dbReference type="InterPro" id="IPR029064">
    <property type="entry name" value="Ribosomal_eL30-like_sf"/>
</dbReference>
<evidence type="ECO:0000313" key="4">
    <source>
        <dbReference type="EMBL" id="VEG75034.1"/>
    </source>
</evidence>
<evidence type="ECO:0000259" key="3">
    <source>
        <dbReference type="Pfam" id="PF00588"/>
    </source>
</evidence>
<dbReference type="Gene3D" id="3.40.1280.10">
    <property type="match status" value="1"/>
</dbReference>
<evidence type="ECO:0000256" key="2">
    <source>
        <dbReference type="ARBA" id="ARBA00022679"/>
    </source>
</evidence>
<dbReference type="InterPro" id="IPR001537">
    <property type="entry name" value="SpoU_MeTrfase"/>
</dbReference>
<keyword evidence="5" id="KW-1185">Reference proteome</keyword>
<dbReference type="SUPFAM" id="SSF75217">
    <property type="entry name" value="alpha/beta knot"/>
    <property type="match status" value="1"/>
</dbReference>
<sequence length="286" mass="29705">MIIELSGAGDERLADYTSLTDVALRRRLETERGLYMAESTKVISRAVAAGHAPRSFLMAPRHYEEMAPVIASAVGCQGRADGGPVPVFLAPEEALESITGFHLHRGALAAMHRPALASVPELLADARGGQGARRVAILEDLVDHTNVGAAFRSAAALGIDAVLVTPRCADPLYRRSVRVSMGTVFQVPWTRIDPWPAMGELHGAGMTVAALALSPEAVSLDDFAASPACTGADSRVAVILGTEGDGLAARTVAAADAVVRIPMAGGVDSLNVAAAAAVAFWALRVP</sequence>
<evidence type="ECO:0000313" key="5">
    <source>
        <dbReference type="Proteomes" id="UP000276899"/>
    </source>
</evidence>
<organism evidence="4 5">
    <name type="scientific">Actinomyces slackii</name>
    <dbReference type="NCBI Taxonomy" id="52774"/>
    <lineage>
        <taxon>Bacteria</taxon>
        <taxon>Bacillati</taxon>
        <taxon>Actinomycetota</taxon>
        <taxon>Actinomycetes</taxon>
        <taxon>Actinomycetales</taxon>
        <taxon>Actinomycetaceae</taxon>
        <taxon>Actinomyces</taxon>
    </lineage>
</organism>
<dbReference type="EC" id="2.1.1.-" evidence="4"/>
<keyword evidence="2 4" id="KW-0808">Transferase</keyword>
<accession>A0A448KDM4</accession>
<reference evidence="4 5" key="1">
    <citation type="submission" date="2018-12" db="EMBL/GenBank/DDBJ databases">
        <authorList>
            <consortium name="Pathogen Informatics"/>
        </authorList>
    </citation>
    <scope>NUCLEOTIDE SEQUENCE [LARGE SCALE GENOMIC DNA]</scope>
    <source>
        <strain evidence="4 5">NCTC11923</strain>
    </source>
</reference>
<dbReference type="InterPro" id="IPR051259">
    <property type="entry name" value="rRNA_Methyltransferase"/>
</dbReference>
<gene>
    <name evidence="4" type="ORF">NCTC11923_01686</name>
</gene>
<dbReference type="InterPro" id="IPR029028">
    <property type="entry name" value="Alpha/beta_knot_MTases"/>
</dbReference>
<dbReference type="CDD" id="cd18095">
    <property type="entry name" value="SpoU-like_rRNA-MTase"/>
    <property type="match status" value="1"/>
</dbReference>
<name>A0A448KDM4_9ACTO</name>
<dbReference type="SUPFAM" id="SSF55315">
    <property type="entry name" value="L30e-like"/>
    <property type="match status" value="1"/>
</dbReference>
<dbReference type="AlphaFoldDB" id="A0A448KDM4"/>
<dbReference type="PANTHER" id="PTHR43191:SF12">
    <property type="entry name" value="RRNA METHYLASE"/>
    <property type="match status" value="1"/>
</dbReference>
<dbReference type="GO" id="GO:0003723">
    <property type="term" value="F:RNA binding"/>
    <property type="evidence" value="ECO:0007669"/>
    <property type="project" value="InterPro"/>
</dbReference>